<gene>
    <name evidence="8" type="ordered locus">Corgl_0451</name>
</gene>
<dbReference type="SUPFAM" id="SSF103473">
    <property type="entry name" value="MFS general substrate transporter"/>
    <property type="match status" value="1"/>
</dbReference>
<name>F2N794_CORGP</name>
<protein>
    <submittedName>
        <fullName evidence="8">Major facilitator superfamily MFS_1</fullName>
    </submittedName>
</protein>
<comment type="subcellular location">
    <subcellularLocation>
        <location evidence="1">Cell membrane</location>
        <topology evidence="1">Multi-pass membrane protein</topology>
    </subcellularLocation>
</comment>
<evidence type="ECO:0000256" key="3">
    <source>
        <dbReference type="ARBA" id="ARBA00022692"/>
    </source>
</evidence>
<evidence type="ECO:0000313" key="9">
    <source>
        <dbReference type="Proteomes" id="UP000006851"/>
    </source>
</evidence>
<dbReference type="AlphaFoldDB" id="F2N794"/>
<dbReference type="GO" id="GO:0022857">
    <property type="term" value="F:transmembrane transporter activity"/>
    <property type="evidence" value="ECO:0007669"/>
    <property type="project" value="InterPro"/>
</dbReference>
<evidence type="ECO:0000313" key="8">
    <source>
        <dbReference type="EMBL" id="AEB06569.1"/>
    </source>
</evidence>
<proteinExistence type="predicted"/>
<keyword evidence="3 6" id="KW-0812">Transmembrane</keyword>
<evidence type="ECO:0000256" key="1">
    <source>
        <dbReference type="ARBA" id="ARBA00004651"/>
    </source>
</evidence>
<sequence>MRSHTTDRPMSFDPIPTAVACAAFFLACMDVLITNIALPTISSELGGGMAAQQWIVDGYTLPFATLLLLAGNLSDRFGAKRIFLAGTVGFALSSLVCALAPTVQILIGGRLLLGISAALILPSSMSIINEAYSREHDRSLALSIWGIGGSAATACGPLLGGLLVPIHWSLVFAINVPVCIVLLGLCRGLKRSPSVSVPFDFIGQVLAIIGLGCLVGGIIEGGSIGFSDPLPVGLLAVGVIGVAAFLVSQTRVAHPMMPLGLFGPHGMRVALLGGFVMILNWNGVVFMCTLFLQQQLGLSPLASGLVFVPTAFISAAGNLLGARLSNWRGIKFTMIVGVSLMAVGFAALLACSRALGALEIAAAVSLVGIGNGISAPAFANLVLTSAPSSEAGIASAMFNMLRQVGGAIGIAVFGVLATAFSTFAVGLSASFAISFLMVAVLIGYIARSPVGASRRRRS</sequence>
<dbReference type="eggNOG" id="COG0477">
    <property type="taxonomic scope" value="Bacteria"/>
</dbReference>
<evidence type="ECO:0000256" key="2">
    <source>
        <dbReference type="ARBA" id="ARBA00022448"/>
    </source>
</evidence>
<dbReference type="CDD" id="cd17321">
    <property type="entry name" value="MFS_MMR_MDR_like"/>
    <property type="match status" value="1"/>
</dbReference>
<reference evidence="9" key="1">
    <citation type="journal article" date="2013" name="Stand. Genomic Sci.">
        <title>Complete genome sequence of Coriobacterium glomerans type strain (PW2(T)) from the midgut of Pyrrhocoris apterus L. (red soldier bug).</title>
        <authorList>
            <person name="Stackebrandt E."/>
            <person name="Zeytun A."/>
            <person name="Lapidus A."/>
            <person name="Nolan M."/>
            <person name="Lucas S."/>
            <person name="Hammon N."/>
            <person name="Deshpande S."/>
            <person name="Cheng J.F."/>
            <person name="Tapia R."/>
            <person name="Goodwin L.A."/>
            <person name="Pitluck S."/>
            <person name="Liolios K."/>
            <person name="Pagani I."/>
            <person name="Ivanova N."/>
            <person name="Mavromatis K."/>
            <person name="Mikhailova N."/>
            <person name="Huntemann M."/>
            <person name="Pati A."/>
            <person name="Chen A."/>
            <person name="Palaniappan K."/>
            <person name="Chang Y.J."/>
            <person name="Land M."/>
            <person name="Hauser L."/>
            <person name="Rohde M."/>
            <person name="Pukall R."/>
            <person name="Goker M."/>
            <person name="Detter J.C."/>
            <person name="Woyke T."/>
            <person name="Bristow J."/>
            <person name="Eisen J.A."/>
            <person name="Markowitz V."/>
            <person name="Hugenholtz P."/>
            <person name="Kyrpides N.C."/>
            <person name="Klenk H.P."/>
        </authorList>
    </citation>
    <scope>NUCLEOTIDE SEQUENCE</scope>
    <source>
        <strain evidence="9">ATCC 49209 / DSM 20642 / JCM 10262 / PW2</strain>
    </source>
</reference>
<dbReference type="RefSeq" id="WP_013708312.1">
    <property type="nucleotide sequence ID" value="NC_015389.1"/>
</dbReference>
<dbReference type="KEGG" id="cgo:Corgl_0451"/>
<feature type="transmembrane region" description="Helical" evidence="6">
    <location>
        <begin position="107"/>
        <end position="128"/>
    </location>
</feature>
<dbReference type="STRING" id="700015.Corgl_0451"/>
<dbReference type="PANTHER" id="PTHR42718:SF9">
    <property type="entry name" value="MAJOR FACILITATOR SUPERFAMILY MULTIDRUG TRANSPORTER MFSC"/>
    <property type="match status" value="1"/>
</dbReference>
<keyword evidence="9" id="KW-1185">Reference proteome</keyword>
<dbReference type="InterPro" id="IPR036259">
    <property type="entry name" value="MFS_trans_sf"/>
</dbReference>
<feature type="transmembrane region" description="Helical" evidence="6">
    <location>
        <begin position="431"/>
        <end position="450"/>
    </location>
</feature>
<evidence type="ECO:0000256" key="5">
    <source>
        <dbReference type="ARBA" id="ARBA00023136"/>
    </source>
</evidence>
<feature type="transmembrane region" description="Helical" evidence="6">
    <location>
        <begin position="197"/>
        <end position="219"/>
    </location>
</feature>
<dbReference type="Gene3D" id="1.20.1250.20">
    <property type="entry name" value="MFS general substrate transporter like domains"/>
    <property type="match status" value="1"/>
</dbReference>
<feature type="transmembrane region" description="Helical" evidence="6">
    <location>
        <begin position="140"/>
        <end position="160"/>
    </location>
</feature>
<feature type="transmembrane region" description="Helical" evidence="6">
    <location>
        <begin position="404"/>
        <end position="425"/>
    </location>
</feature>
<keyword evidence="5 6" id="KW-0472">Membrane</keyword>
<dbReference type="Proteomes" id="UP000006851">
    <property type="component" value="Chromosome"/>
</dbReference>
<evidence type="ECO:0000259" key="7">
    <source>
        <dbReference type="PROSITE" id="PS50850"/>
    </source>
</evidence>
<feature type="transmembrane region" description="Helical" evidence="6">
    <location>
        <begin position="50"/>
        <end position="70"/>
    </location>
</feature>
<feature type="transmembrane region" description="Helical" evidence="6">
    <location>
        <begin position="82"/>
        <end position="101"/>
    </location>
</feature>
<evidence type="ECO:0000256" key="6">
    <source>
        <dbReference type="SAM" id="Phobius"/>
    </source>
</evidence>
<feature type="transmembrane region" description="Helical" evidence="6">
    <location>
        <begin position="12"/>
        <end position="38"/>
    </location>
</feature>
<dbReference type="PANTHER" id="PTHR42718">
    <property type="entry name" value="MAJOR FACILITATOR SUPERFAMILY MULTIDRUG TRANSPORTER MFSC"/>
    <property type="match status" value="1"/>
</dbReference>
<organism evidence="8 9">
    <name type="scientific">Coriobacterium glomerans (strain ATCC 49209 / DSM 20642 / JCM 10262 / PW2)</name>
    <dbReference type="NCBI Taxonomy" id="700015"/>
    <lineage>
        <taxon>Bacteria</taxon>
        <taxon>Bacillati</taxon>
        <taxon>Actinomycetota</taxon>
        <taxon>Coriobacteriia</taxon>
        <taxon>Coriobacteriales</taxon>
        <taxon>Coriobacteriaceae</taxon>
        <taxon>Coriobacterium</taxon>
    </lineage>
</organism>
<feature type="domain" description="Major facilitator superfamily (MFS) profile" evidence="7">
    <location>
        <begin position="16"/>
        <end position="447"/>
    </location>
</feature>
<feature type="transmembrane region" description="Helical" evidence="6">
    <location>
        <begin position="298"/>
        <end position="320"/>
    </location>
</feature>
<keyword evidence="2" id="KW-0813">Transport</keyword>
<keyword evidence="4 6" id="KW-1133">Transmembrane helix</keyword>
<dbReference type="PROSITE" id="PS51257">
    <property type="entry name" value="PROKAR_LIPOPROTEIN"/>
    <property type="match status" value="1"/>
</dbReference>
<feature type="transmembrane region" description="Helical" evidence="6">
    <location>
        <begin position="332"/>
        <end position="355"/>
    </location>
</feature>
<dbReference type="HOGENOM" id="CLU_000960_28_2_11"/>
<dbReference type="InterPro" id="IPR011701">
    <property type="entry name" value="MFS"/>
</dbReference>
<feature type="transmembrane region" description="Helical" evidence="6">
    <location>
        <begin position="231"/>
        <end position="248"/>
    </location>
</feature>
<dbReference type="EMBL" id="CP002628">
    <property type="protein sequence ID" value="AEB06569.1"/>
    <property type="molecule type" value="Genomic_DNA"/>
</dbReference>
<accession>F2N794</accession>
<evidence type="ECO:0000256" key="4">
    <source>
        <dbReference type="ARBA" id="ARBA00022989"/>
    </source>
</evidence>
<feature type="transmembrane region" description="Helical" evidence="6">
    <location>
        <begin position="361"/>
        <end position="383"/>
    </location>
</feature>
<feature type="transmembrane region" description="Helical" evidence="6">
    <location>
        <begin position="166"/>
        <end position="185"/>
    </location>
</feature>
<dbReference type="Gene3D" id="1.20.1720.10">
    <property type="entry name" value="Multidrug resistance protein D"/>
    <property type="match status" value="1"/>
</dbReference>
<dbReference type="InterPro" id="IPR020846">
    <property type="entry name" value="MFS_dom"/>
</dbReference>
<feature type="transmembrane region" description="Helical" evidence="6">
    <location>
        <begin position="269"/>
        <end position="292"/>
    </location>
</feature>
<dbReference type="PROSITE" id="PS50850">
    <property type="entry name" value="MFS"/>
    <property type="match status" value="1"/>
</dbReference>
<dbReference type="GO" id="GO:0005886">
    <property type="term" value="C:plasma membrane"/>
    <property type="evidence" value="ECO:0007669"/>
    <property type="project" value="UniProtKB-SubCell"/>
</dbReference>
<dbReference type="Pfam" id="PF07690">
    <property type="entry name" value="MFS_1"/>
    <property type="match status" value="1"/>
</dbReference>